<evidence type="ECO:0000259" key="2">
    <source>
        <dbReference type="Pfam" id="PF00117"/>
    </source>
</evidence>
<dbReference type="GO" id="GO:0000162">
    <property type="term" value="P:L-tryptophan biosynthetic process"/>
    <property type="evidence" value="ECO:0007669"/>
    <property type="project" value="TreeGrafter"/>
</dbReference>
<comment type="caution">
    <text evidence="3">The sequence shown here is derived from an EMBL/GenBank/DDBJ whole genome shotgun (WGS) entry which is preliminary data.</text>
</comment>
<protein>
    <submittedName>
        <fullName evidence="3">Aminodeoxychorismate/anthranilate synthase component II</fullName>
    </submittedName>
</protein>
<dbReference type="GO" id="GO:0004049">
    <property type="term" value="F:anthranilate synthase activity"/>
    <property type="evidence" value="ECO:0007669"/>
    <property type="project" value="TreeGrafter"/>
</dbReference>
<evidence type="ECO:0000313" key="4">
    <source>
        <dbReference type="Proteomes" id="UP000280066"/>
    </source>
</evidence>
<dbReference type="AlphaFoldDB" id="A0A3R9LWN4"/>
<gene>
    <name evidence="3" type="ORF">EI290_16855</name>
</gene>
<organism evidence="3 4">
    <name type="scientific">Hymenobacter metallilatus</name>
    <dbReference type="NCBI Taxonomy" id="2493666"/>
    <lineage>
        <taxon>Bacteria</taxon>
        <taxon>Pseudomonadati</taxon>
        <taxon>Bacteroidota</taxon>
        <taxon>Cytophagia</taxon>
        <taxon>Cytophagales</taxon>
        <taxon>Hymenobacteraceae</taxon>
        <taxon>Hymenobacter</taxon>
    </lineage>
</organism>
<dbReference type="PRINTS" id="PR00097">
    <property type="entry name" value="ANTSNTHASEII"/>
</dbReference>
<dbReference type="GO" id="GO:0005829">
    <property type="term" value="C:cytosol"/>
    <property type="evidence" value="ECO:0007669"/>
    <property type="project" value="TreeGrafter"/>
</dbReference>
<dbReference type="PANTHER" id="PTHR43418:SF4">
    <property type="entry name" value="MULTIFUNCTIONAL TRYPTOPHAN BIOSYNTHESIS PROTEIN"/>
    <property type="match status" value="1"/>
</dbReference>
<evidence type="ECO:0000256" key="1">
    <source>
        <dbReference type="ARBA" id="ARBA00022962"/>
    </source>
</evidence>
<dbReference type="Gene3D" id="3.40.50.880">
    <property type="match status" value="1"/>
</dbReference>
<dbReference type="InterPro" id="IPR017926">
    <property type="entry name" value="GATASE"/>
</dbReference>
<accession>A0A3R9LWN4</accession>
<dbReference type="PROSITE" id="PS51273">
    <property type="entry name" value="GATASE_TYPE_1"/>
    <property type="match status" value="1"/>
</dbReference>
<dbReference type="InterPro" id="IPR006221">
    <property type="entry name" value="TrpG/PapA_dom"/>
</dbReference>
<dbReference type="CDD" id="cd01743">
    <property type="entry name" value="GATase1_Anthranilate_Synthase"/>
    <property type="match status" value="1"/>
</dbReference>
<keyword evidence="4" id="KW-1185">Reference proteome</keyword>
<dbReference type="PRINTS" id="PR00096">
    <property type="entry name" value="GATASE"/>
</dbReference>
<dbReference type="InterPro" id="IPR050472">
    <property type="entry name" value="Anth_synth/Amidotransfase"/>
</dbReference>
<dbReference type="Proteomes" id="UP000280066">
    <property type="component" value="Unassembled WGS sequence"/>
</dbReference>
<dbReference type="PANTHER" id="PTHR43418">
    <property type="entry name" value="MULTIFUNCTIONAL TRYPTOPHAN BIOSYNTHESIS PROTEIN-RELATED"/>
    <property type="match status" value="1"/>
</dbReference>
<reference evidence="3 4" key="1">
    <citation type="submission" date="2018-12" db="EMBL/GenBank/DDBJ databases">
        <authorList>
            <person name="Feng G."/>
            <person name="Zhu H."/>
        </authorList>
    </citation>
    <scope>NUCLEOTIDE SEQUENCE [LARGE SCALE GENOMIC DNA]</scope>
    <source>
        <strain evidence="3 4">9PBR-2</strain>
    </source>
</reference>
<dbReference type="SUPFAM" id="SSF52317">
    <property type="entry name" value="Class I glutamine amidotransferase-like"/>
    <property type="match status" value="1"/>
</dbReference>
<dbReference type="EMBL" id="RWIS01000012">
    <property type="protein sequence ID" value="RSK29540.1"/>
    <property type="molecule type" value="Genomic_DNA"/>
</dbReference>
<feature type="domain" description="Glutamine amidotransferase" evidence="2">
    <location>
        <begin position="4"/>
        <end position="187"/>
    </location>
</feature>
<proteinExistence type="predicted"/>
<evidence type="ECO:0000313" key="3">
    <source>
        <dbReference type="EMBL" id="RSK29540.1"/>
    </source>
</evidence>
<dbReference type="NCBIfam" id="TIGR00566">
    <property type="entry name" value="trpG_papA"/>
    <property type="match status" value="1"/>
</dbReference>
<dbReference type="PRINTS" id="PR00099">
    <property type="entry name" value="CPSGATASE"/>
</dbReference>
<dbReference type="RefSeq" id="WP_125432774.1">
    <property type="nucleotide sequence ID" value="NZ_RWIS01000012.1"/>
</dbReference>
<keyword evidence="1" id="KW-0315">Glutamine amidotransferase</keyword>
<name>A0A3R9LWN4_9BACT</name>
<dbReference type="Pfam" id="PF00117">
    <property type="entry name" value="GATase"/>
    <property type="match status" value="1"/>
</dbReference>
<sequence>MNILVLDNYDSFTYNLVQVLRELGHTDNVTVIRNDKLALEEVAAYDAVLLSPGPGLPAEAGLMPEIIRHFASSKRILGVCLGHQGLAESFGGELYNLPDVLHGLATEAHVVAADKLFEGLPDTFRVGRYHSWSVRPESVPAAVEVTAVDDNGQVLAFRHREYDVRGVQFHPESILTEHGHRMLQNWLSDPTPTRTA</sequence>
<dbReference type="FunFam" id="3.40.50.880:FF:000003">
    <property type="entry name" value="Anthranilate synthase component II"/>
    <property type="match status" value="1"/>
</dbReference>
<dbReference type="InterPro" id="IPR029062">
    <property type="entry name" value="Class_I_gatase-like"/>
</dbReference>
<dbReference type="OrthoDB" id="9786812at2"/>